<reference evidence="2" key="2">
    <citation type="submission" date="2015-06" db="UniProtKB">
        <authorList>
            <consortium name="EnsemblMetazoa"/>
        </authorList>
    </citation>
    <scope>IDENTIFICATION</scope>
</reference>
<dbReference type="OMA" id="GGHITNC"/>
<evidence type="ECO:0000256" key="1">
    <source>
        <dbReference type="SAM" id="MobiDB-lite"/>
    </source>
</evidence>
<reference evidence="3" key="1">
    <citation type="submission" date="2013-02" db="EMBL/GenBank/DDBJ databases">
        <authorList>
            <person name="Hughes D."/>
        </authorList>
    </citation>
    <scope>NUCLEOTIDE SEQUENCE</scope>
    <source>
        <strain>Durham</strain>
        <strain evidence="3">NC isolate 2 -- Noor lab</strain>
    </source>
</reference>
<dbReference type="EMBL" id="CAQQ02154078">
    <property type="status" value="NOT_ANNOTATED_CDS"/>
    <property type="molecule type" value="Genomic_DNA"/>
</dbReference>
<feature type="region of interest" description="Disordered" evidence="1">
    <location>
        <begin position="194"/>
        <end position="252"/>
    </location>
</feature>
<dbReference type="EMBL" id="CAQQ02154080">
    <property type="status" value="NOT_ANNOTATED_CDS"/>
    <property type="molecule type" value="Genomic_DNA"/>
</dbReference>
<dbReference type="EnsemblMetazoa" id="MESCA007741-RA">
    <property type="protein sequence ID" value="MESCA007741-PA"/>
    <property type="gene ID" value="MESCA007741"/>
</dbReference>
<accession>T1GVE4</accession>
<evidence type="ECO:0000313" key="2">
    <source>
        <dbReference type="EnsemblMetazoa" id="MESCA007741-PA"/>
    </source>
</evidence>
<dbReference type="STRING" id="36166.T1GVE4"/>
<feature type="compositionally biased region" description="Polar residues" evidence="1">
    <location>
        <begin position="217"/>
        <end position="252"/>
    </location>
</feature>
<dbReference type="AlphaFoldDB" id="T1GVE4"/>
<dbReference type="EMBL" id="CAQQ02154079">
    <property type="status" value="NOT_ANNOTATED_CDS"/>
    <property type="molecule type" value="Genomic_DNA"/>
</dbReference>
<name>T1GVE4_MEGSC</name>
<dbReference type="EMBL" id="CAQQ02154077">
    <property type="status" value="NOT_ANNOTATED_CDS"/>
    <property type="molecule type" value="Genomic_DNA"/>
</dbReference>
<feature type="compositionally biased region" description="Acidic residues" evidence="1">
    <location>
        <begin position="158"/>
        <end position="170"/>
    </location>
</feature>
<organism evidence="2 3">
    <name type="scientific">Megaselia scalaris</name>
    <name type="common">Humpbacked fly</name>
    <name type="synonym">Phora scalaris</name>
    <dbReference type="NCBI Taxonomy" id="36166"/>
    <lineage>
        <taxon>Eukaryota</taxon>
        <taxon>Metazoa</taxon>
        <taxon>Ecdysozoa</taxon>
        <taxon>Arthropoda</taxon>
        <taxon>Hexapoda</taxon>
        <taxon>Insecta</taxon>
        <taxon>Pterygota</taxon>
        <taxon>Neoptera</taxon>
        <taxon>Endopterygota</taxon>
        <taxon>Diptera</taxon>
        <taxon>Brachycera</taxon>
        <taxon>Muscomorpha</taxon>
        <taxon>Platypezoidea</taxon>
        <taxon>Phoridae</taxon>
        <taxon>Megaseliini</taxon>
        <taxon>Megaselia</taxon>
    </lineage>
</organism>
<feature type="region of interest" description="Disordered" evidence="1">
    <location>
        <begin position="146"/>
        <end position="170"/>
    </location>
</feature>
<protein>
    <submittedName>
        <fullName evidence="2">Uncharacterized protein</fullName>
    </submittedName>
</protein>
<sequence>MRLTGNEPRKDKTDAPNGGKHNLSPNTEQPCQGSILPPPGGGNHLDGSQQNGNKERPTNLGGHITNCQGGLFAIIMNIVIENVGQPGSTPPPYPQQAGDGNHRPGHMVLSELPEPPIPLSEIGPIPPPPMFSTPSPTLVAGKAHGRGAVNDKDYQGYDYDEQDGDNEELESDEEYLYTIAQPNPNIDTMRVEEIPAKEPKMNAVPLKSALKKRPGQVASNSSPATPTQDHNSSTSQRPLVVRQQESNNYSLK</sequence>
<feature type="compositionally biased region" description="Polar residues" evidence="1">
    <location>
        <begin position="23"/>
        <end position="32"/>
    </location>
</feature>
<feature type="region of interest" description="Disordered" evidence="1">
    <location>
        <begin position="1"/>
        <end position="62"/>
    </location>
</feature>
<proteinExistence type="predicted"/>
<evidence type="ECO:0000313" key="3">
    <source>
        <dbReference type="Proteomes" id="UP000015102"/>
    </source>
</evidence>
<dbReference type="Proteomes" id="UP000015102">
    <property type="component" value="Unassembled WGS sequence"/>
</dbReference>
<keyword evidence="3" id="KW-1185">Reference proteome</keyword>
<dbReference type="HOGENOM" id="CLU_1103834_0_0_1"/>